<dbReference type="PANTHER" id="PTHR11079:SF162">
    <property type="entry name" value="RIBOFLAVIN BIOSYNTHESIS PROTEIN PYRD, CHLOROPLASTIC"/>
    <property type="match status" value="1"/>
</dbReference>
<name>A0A9D1LHW3_9FIRM</name>
<dbReference type="GO" id="GO:0008270">
    <property type="term" value="F:zinc ion binding"/>
    <property type="evidence" value="ECO:0007669"/>
    <property type="project" value="InterPro"/>
</dbReference>
<dbReference type="SUPFAM" id="SSF53927">
    <property type="entry name" value="Cytidine deaminase-like"/>
    <property type="match status" value="1"/>
</dbReference>
<dbReference type="GO" id="GO:0052717">
    <property type="term" value="F:tRNA-specific adenosine-34 deaminase activity"/>
    <property type="evidence" value="ECO:0007669"/>
    <property type="project" value="UniProtKB-EC"/>
</dbReference>
<organism evidence="4 5">
    <name type="scientific">Candidatus Aphodocola excrementigallinarum</name>
    <dbReference type="NCBI Taxonomy" id="2840670"/>
    <lineage>
        <taxon>Bacteria</taxon>
        <taxon>Bacillati</taxon>
        <taxon>Bacillota</taxon>
        <taxon>Bacilli</taxon>
        <taxon>Candidatus Aphodocola</taxon>
    </lineage>
</organism>
<evidence type="ECO:0000313" key="5">
    <source>
        <dbReference type="Proteomes" id="UP000824074"/>
    </source>
</evidence>
<dbReference type="Gene3D" id="3.40.50.450">
    <property type="match status" value="1"/>
</dbReference>
<protein>
    <submittedName>
        <fullName evidence="4">Nucleoside deaminase</fullName>
    </submittedName>
</protein>
<dbReference type="CDD" id="cd01285">
    <property type="entry name" value="nucleoside_deaminase"/>
    <property type="match status" value="1"/>
</dbReference>
<dbReference type="InterPro" id="IPR016193">
    <property type="entry name" value="Cytidine_deaminase-like"/>
</dbReference>
<dbReference type="Gene3D" id="3.40.140.10">
    <property type="entry name" value="Cytidine Deaminase, domain 2"/>
    <property type="match status" value="1"/>
</dbReference>
<dbReference type="PANTHER" id="PTHR11079">
    <property type="entry name" value="CYTOSINE DEAMINASE FAMILY MEMBER"/>
    <property type="match status" value="1"/>
</dbReference>
<keyword evidence="2" id="KW-0862">Zinc</keyword>
<comment type="caution">
    <text evidence="4">The sequence shown here is derived from an EMBL/GenBank/DDBJ whole genome shotgun (WGS) entry which is preliminary data.</text>
</comment>
<dbReference type="Proteomes" id="UP000824074">
    <property type="component" value="Unassembled WGS sequence"/>
</dbReference>
<reference evidence="4" key="1">
    <citation type="submission" date="2020-10" db="EMBL/GenBank/DDBJ databases">
        <authorList>
            <person name="Gilroy R."/>
        </authorList>
    </citation>
    <scope>NUCLEOTIDE SEQUENCE</scope>
    <source>
        <strain evidence="4">CHK193-30670</strain>
    </source>
</reference>
<dbReference type="InterPro" id="IPR002125">
    <property type="entry name" value="CMP_dCMP_dom"/>
</dbReference>
<feature type="domain" description="CMP/dCMP-type deaminase" evidence="3">
    <location>
        <begin position="1"/>
        <end position="110"/>
    </location>
</feature>
<dbReference type="SUPFAM" id="SSF52309">
    <property type="entry name" value="N-(deoxy)ribosyltransferase-like"/>
    <property type="match status" value="1"/>
</dbReference>
<evidence type="ECO:0000313" key="4">
    <source>
        <dbReference type="EMBL" id="HIU40180.1"/>
    </source>
</evidence>
<dbReference type="EMBL" id="DVMT01000027">
    <property type="protein sequence ID" value="HIU40180.1"/>
    <property type="molecule type" value="Genomic_DNA"/>
</dbReference>
<keyword evidence="1" id="KW-0479">Metal-binding</keyword>
<evidence type="ECO:0000256" key="1">
    <source>
        <dbReference type="ARBA" id="ARBA00022723"/>
    </source>
</evidence>
<dbReference type="Pfam" id="PF00383">
    <property type="entry name" value="dCMP_cyt_deam_1"/>
    <property type="match status" value="1"/>
</dbReference>
<dbReference type="PROSITE" id="PS51747">
    <property type="entry name" value="CYT_DCMP_DEAMINASES_2"/>
    <property type="match status" value="1"/>
</dbReference>
<accession>A0A9D1LHW3</accession>
<proteinExistence type="predicted"/>
<reference evidence="4" key="2">
    <citation type="journal article" date="2021" name="PeerJ">
        <title>Extensive microbial diversity within the chicken gut microbiome revealed by metagenomics and culture.</title>
        <authorList>
            <person name="Gilroy R."/>
            <person name="Ravi A."/>
            <person name="Getino M."/>
            <person name="Pursley I."/>
            <person name="Horton D.L."/>
            <person name="Alikhan N.F."/>
            <person name="Baker D."/>
            <person name="Gharbi K."/>
            <person name="Hall N."/>
            <person name="Watson M."/>
            <person name="Adriaenssens E.M."/>
            <person name="Foster-Nyarko E."/>
            <person name="Jarju S."/>
            <person name="Secka A."/>
            <person name="Antonio M."/>
            <person name="Oren A."/>
            <person name="Chaudhuri R.R."/>
            <person name="La Ragione R."/>
            <person name="Hildebrand F."/>
            <person name="Pallen M.J."/>
        </authorList>
    </citation>
    <scope>NUCLEOTIDE SEQUENCE</scope>
    <source>
        <strain evidence="4">CHK193-30670</strain>
    </source>
</reference>
<evidence type="ECO:0000259" key="3">
    <source>
        <dbReference type="PROSITE" id="PS51747"/>
    </source>
</evidence>
<evidence type="ECO:0000256" key="2">
    <source>
        <dbReference type="ARBA" id="ARBA00022833"/>
    </source>
</evidence>
<dbReference type="AlphaFoldDB" id="A0A9D1LHW3"/>
<dbReference type="GO" id="GO:0002100">
    <property type="term" value="P:tRNA wobble adenosine to inosine editing"/>
    <property type="evidence" value="ECO:0007669"/>
    <property type="project" value="InterPro"/>
</dbReference>
<gene>
    <name evidence="4" type="ORF">IAB68_02625</name>
</gene>
<dbReference type="InterPro" id="IPR016192">
    <property type="entry name" value="APOBEC/CMP_deaminase_Zn-bd"/>
</dbReference>
<sequence>MTDEQYIAIAIEISKNAKYPYGAIVVKDGKIIGRSDDKTLMETSMYSHAELEAIESASKNKNLYGDLKGAIMYVSCEPCMMCMGAILYEEFSKVVYAATLQDSNDNYCPEMITNIDELVKYSKNKIEIVKELHRDKAIEALKEHKDKIKNRILITGAVLASDESSKNIYVKLDSIIREIDSKNIPIEIYSPLDTMKFTGNDYERYERAMNLLKDTDIVIAEMSNVSTGQGMELQEAVKLSIPIIIIAKTGSKISGLVKGCGKVKDIIYYDNIDLIKNDILRFIEEELESEK</sequence>
<dbReference type="PROSITE" id="PS00903">
    <property type="entry name" value="CYT_DCMP_DEAMINASES_1"/>
    <property type="match status" value="1"/>
</dbReference>